<evidence type="ECO:0000256" key="4">
    <source>
        <dbReference type="ARBA" id="ARBA00022679"/>
    </source>
</evidence>
<organism evidence="12 13">
    <name type="scientific">Candidatus Segetimicrobium genomatis</name>
    <dbReference type="NCBI Taxonomy" id="2569760"/>
    <lineage>
        <taxon>Bacteria</taxon>
        <taxon>Bacillati</taxon>
        <taxon>Candidatus Sysuimicrobiota</taxon>
        <taxon>Candidatus Sysuimicrobiia</taxon>
        <taxon>Candidatus Sysuimicrobiales</taxon>
        <taxon>Candidatus Segetimicrobiaceae</taxon>
        <taxon>Candidatus Segetimicrobium</taxon>
    </lineage>
</organism>
<evidence type="ECO:0000256" key="3">
    <source>
        <dbReference type="ARBA" id="ARBA00017473"/>
    </source>
</evidence>
<dbReference type="InterPro" id="IPR014721">
    <property type="entry name" value="Ribsml_uS5_D2-typ_fold_subgr"/>
</dbReference>
<feature type="binding site" evidence="9">
    <location>
        <begin position="94"/>
        <end position="104"/>
    </location>
    <ligand>
        <name>ATP</name>
        <dbReference type="ChEBI" id="CHEBI:30616"/>
    </ligand>
</feature>
<dbReference type="InterPro" id="IPR036554">
    <property type="entry name" value="GHMP_kinase_C_sf"/>
</dbReference>
<comment type="similarity">
    <text evidence="1 9">Belongs to the GHMP kinase family. IspE subfamily.</text>
</comment>
<keyword evidence="9" id="KW-0414">Isoprene biosynthesis</keyword>
<proteinExistence type="inferred from homology"/>
<dbReference type="SUPFAM" id="SSF54211">
    <property type="entry name" value="Ribosomal protein S5 domain 2-like"/>
    <property type="match status" value="1"/>
</dbReference>
<evidence type="ECO:0000259" key="11">
    <source>
        <dbReference type="Pfam" id="PF08544"/>
    </source>
</evidence>
<comment type="caution">
    <text evidence="12">The sequence shown here is derived from an EMBL/GenBank/DDBJ whole genome shotgun (WGS) entry which is preliminary data.</text>
</comment>
<keyword evidence="7 9" id="KW-0067">ATP-binding</keyword>
<keyword evidence="5 9" id="KW-0547">Nucleotide-binding</keyword>
<dbReference type="Pfam" id="PF08544">
    <property type="entry name" value="GHMP_kinases_C"/>
    <property type="match status" value="1"/>
</dbReference>
<feature type="active site" evidence="9">
    <location>
        <position position="11"/>
    </location>
</feature>
<evidence type="ECO:0000256" key="1">
    <source>
        <dbReference type="ARBA" id="ARBA00009684"/>
    </source>
</evidence>
<evidence type="ECO:0000256" key="5">
    <source>
        <dbReference type="ARBA" id="ARBA00022741"/>
    </source>
</evidence>
<evidence type="ECO:0000256" key="2">
    <source>
        <dbReference type="ARBA" id="ARBA00012052"/>
    </source>
</evidence>
<evidence type="ECO:0000256" key="9">
    <source>
        <dbReference type="HAMAP-Rule" id="MF_00061"/>
    </source>
</evidence>
<dbReference type="Pfam" id="PF00288">
    <property type="entry name" value="GHMP_kinases_N"/>
    <property type="match status" value="1"/>
</dbReference>
<accession>A0A537JJ80</accession>
<dbReference type="InterPro" id="IPR004424">
    <property type="entry name" value="IspE"/>
</dbReference>
<evidence type="ECO:0000259" key="10">
    <source>
        <dbReference type="Pfam" id="PF00288"/>
    </source>
</evidence>
<dbReference type="EMBL" id="VBAO01000072">
    <property type="protein sequence ID" value="TMI83540.1"/>
    <property type="molecule type" value="Genomic_DNA"/>
</dbReference>
<evidence type="ECO:0000313" key="13">
    <source>
        <dbReference type="Proteomes" id="UP000320048"/>
    </source>
</evidence>
<name>A0A537JJ80_9BACT</name>
<dbReference type="AlphaFoldDB" id="A0A537JJ80"/>
<feature type="domain" description="GHMP kinase C-terminal" evidence="11">
    <location>
        <begin position="199"/>
        <end position="271"/>
    </location>
</feature>
<dbReference type="GO" id="GO:0050515">
    <property type="term" value="F:4-(cytidine 5'-diphospho)-2-C-methyl-D-erythritol kinase activity"/>
    <property type="evidence" value="ECO:0007669"/>
    <property type="project" value="UniProtKB-UniRule"/>
</dbReference>
<dbReference type="PANTHER" id="PTHR43527:SF2">
    <property type="entry name" value="4-DIPHOSPHOCYTIDYL-2-C-METHYL-D-ERYTHRITOL KINASE, CHLOROPLASTIC"/>
    <property type="match status" value="1"/>
</dbReference>
<comment type="pathway">
    <text evidence="9">Isoprenoid biosynthesis; isopentenyl diphosphate biosynthesis via DXP pathway; isopentenyl diphosphate from 1-deoxy-D-xylulose 5-phosphate: step 3/6.</text>
</comment>
<feature type="domain" description="GHMP kinase N-terminal" evidence="10">
    <location>
        <begin position="66"/>
        <end position="144"/>
    </location>
</feature>
<keyword evidence="4 9" id="KW-0808">Transferase</keyword>
<sequence>MKQLRLNAYAKINLTLDVLGDRPDGYHDIETVLHTVELHDTIILKENGDGITLRCASPAVPAETQNIVHRAAHLLREAFQIPRGIEIELTKRIPVASGLGGGSSDAAVTLLGLAQMWKLRVDNRQLMELGGKIGSDVPFFLIGGAALALGRGERVRMLRPLPTTWVVIARPTIEITSEWAYKALDHGAVRRRPDTPGVVRALESEDARGVGHLLCNVFEEIVIAHHPIVGTIRERMVGHRPLGVALSGTGPAVFAMAANEAAATEMARGVEQMSGVEVFVTRTFAEER</sequence>
<dbReference type="UniPathway" id="UPA00056">
    <property type="reaction ID" value="UER00094"/>
</dbReference>
<feature type="active site" evidence="9">
    <location>
        <position position="136"/>
    </location>
</feature>
<comment type="catalytic activity">
    <reaction evidence="9">
        <text>4-CDP-2-C-methyl-D-erythritol + ATP = 4-CDP-2-C-methyl-D-erythritol 2-phosphate + ADP + H(+)</text>
        <dbReference type="Rhea" id="RHEA:18437"/>
        <dbReference type="ChEBI" id="CHEBI:15378"/>
        <dbReference type="ChEBI" id="CHEBI:30616"/>
        <dbReference type="ChEBI" id="CHEBI:57823"/>
        <dbReference type="ChEBI" id="CHEBI:57919"/>
        <dbReference type="ChEBI" id="CHEBI:456216"/>
        <dbReference type="EC" id="2.7.1.148"/>
    </reaction>
</comment>
<dbReference type="SUPFAM" id="SSF55060">
    <property type="entry name" value="GHMP Kinase, C-terminal domain"/>
    <property type="match status" value="1"/>
</dbReference>
<evidence type="ECO:0000313" key="12">
    <source>
        <dbReference type="EMBL" id="TMI83540.1"/>
    </source>
</evidence>
<dbReference type="NCBIfam" id="TIGR00154">
    <property type="entry name" value="ispE"/>
    <property type="match status" value="1"/>
</dbReference>
<dbReference type="InterPro" id="IPR020568">
    <property type="entry name" value="Ribosomal_Su5_D2-typ_SF"/>
</dbReference>
<dbReference type="EC" id="2.7.1.148" evidence="2 9"/>
<gene>
    <name evidence="9" type="primary">ispE</name>
    <name evidence="12" type="ORF">E6H04_02710</name>
</gene>
<dbReference type="Gene3D" id="3.30.230.10">
    <property type="match status" value="1"/>
</dbReference>
<keyword evidence="6 9" id="KW-0418">Kinase</keyword>
<dbReference type="InterPro" id="IPR013750">
    <property type="entry name" value="GHMP_kinase_C_dom"/>
</dbReference>
<dbReference type="GO" id="GO:0016114">
    <property type="term" value="P:terpenoid biosynthetic process"/>
    <property type="evidence" value="ECO:0007669"/>
    <property type="project" value="UniProtKB-UniRule"/>
</dbReference>
<dbReference type="GO" id="GO:0019288">
    <property type="term" value="P:isopentenyl diphosphate biosynthetic process, methylerythritol 4-phosphate pathway"/>
    <property type="evidence" value="ECO:0007669"/>
    <property type="project" value="UniProtKB-UniRule"/>
</dbReference>
<evidence type="ECO:0000256" key="6">
    <source>
        <dbReference type="ARBA" id="ARBA00022777"/>
    </source>
</evidence>
<comment type="function">
    <text evidence="9">Catalyzes the phosphorylation of the position 2 hydroxy group of 4-diphosphocytidyl-2C-methyl-D-erythritol.</text>
</comment>
<dbReference type="Gene3D" id="3.30.70.890">
    <property type="entry name" value="GHMP kinase, C-terminal domain"/>
    <property type="match status" value="1"/>
</dbReference>
<reference evidence="12 13" key="1">
    <citation type="journal article" date="2019" name="Nat. Microbiol.">
        <title>Mediterranean grassland soil C-N compound turnover is dependent on rainfall and depth, and is mediated by genomically divergent microorganisms.</title>
        <authorList>
            <person name="Diamond S."/>
            <person name="Andeer P.F."/>
            <person name="Li Z."/>
            <person name="Crits-Christoph A."/>
            <person name="Burstein D."/>
            <person name="Anantharaman K."/>
            <person name="Lane K.R."/>
            <person name="Thomas B.C."/>
            <person name="Pan C."/>
            <person name="Northen T.R."/>
            <person name="Banfield J.F."/>
        </authorList>
    </citation>
    <scope>NUCLEOTIDE SEQUENCE [LARGE SCALE GENOMIC DNA]</scope>
    <source>
        <strain evidence="12">NP_7</strain>
    </source>
</reference>
<dbReference type="HAMAP" id="MF_00061">
    <property type="entry name" value="IspE"/>
    <property type="match status" value="1"/>
</dbReference>
<dbReference type="Proteomes" id="UP000320048">
    <property type="component" value="Unassembled WGS sequence"/>
</dbReference>
<evidence type="ECO:0000256" key="8">
    <source>
        <dbReference type="ARBA" id="ARBA00032554"/>
    </source>
</evidence>
<dbReference type="PIRSF" id="PIRSF010376">
    <property type="entry name" value="IspE"/>
    <property type="match status" value="1"/>
</dbReference>
<protein>
    <recommendedName>
        <fullName evidence="3 9">4-diphosphocytidyl-2-C-methyl-D-erythritol kinase</fullName>
        <shortName evidence="9">CMK</shortName>
        <ecNumber evidence="2 9">2.7.1.148</ecNumber>
    </recommendedName>
    <alternativeName>
        <fullName evidence="8 9">4-(cytidine-5'-diphospho)-2-C-methyl-D-erythritol kinase</fullName>
    </alternativeName>
</protein>
<dbReference type="InterPro" id="IPR006204">
    <property type="entry name" value="GHMP_kinase_N_dom"/>
</dbReference>
<evidence type="ECO:0000256" key="7">
    <source>
        <dbReference type="ARBA" id="ARBA00022840"/>
    </source>
</evidence>
<dbReference type="GO" id="GO:0005524">
    <property type="term" value="F:ATP binding"/>
    <property type="evidence" value="ECO:0007669"/>
    <property type="project" value="UniProtKB-UniRule"/>
</dbReference>
<dbReference type="PANTHER" id="PTHR43527">
    <property type="entry name" value="4-DIPHOSPHOCYTIDYL-2-C-METHYL-D-ERYTHRITOL KINASE, CHLOROPLASTIC"/>
    <property type="match status" value="1"/>
</dbReference>